<dbReference type="EMBL" id="SKFG01000009">
    <property type="protein sequence ID" value="TCZ77386.1"/>
    <property type="molecule type" value="Genomic_DNA"/>
</dbReference>
<dbReference type="GO" id="GO:0016811">
    <property type="term" value="F:hydrolase activity, acting on carbon-nitrogen (but not peptide) bonds, in linear amides"/>
    <property type="evidence" value="ECO:0007669"/>
    <property type="project" value="TreeGrafter"/>
</dbReference>
<evidence type="ECO:0000313" key="1">
    <source>
        <dbReference type="EMBL" id="TCZ77386.1"/>
    </source>
</evidence>
<dbReference type="Gene3D" id="3.40.50.10320">
    <property type="entry name" value="LmbE-like"/>
    <property type="match status" value="1"/>
</dbReference>
<keyword evidence="2" id="KW-1185">Reference proteome</keyword>
<accession>A0A4R4EBU7</accession>
<dbReference type="Proteomes" id="UP000295418">
    <property type="component" value="Unassembled WGS sequence"/>
</dbReference>
<name>A0A4R4EBU7_9BACL</name>
<gene>
    <name evidence="1" type="ORF">E0485_10320</name>
</gene>
<reference evidence="1 2" key="1">
    <citation type="submission" date="2019-03" db="EMBL/GenBank/DDBJ databases">
        <authorList>
            <person name="Kim M.K.M."/>
        </authorList>
    </citation>
    <scope>NUCLEOTIDE SEQUENCE [LARGE SCALE GENOMIC DNA]</scope>
    <source>
        <strain evidence="1 2">18JY21-1</strain>
    </source>
</reference>
<sequence length="239" mass="27415">MGSRRILLVLAHPDDESFICGGTLAKYAAEGVQITLVCATKGEMGRRVGIPPSVTRETMYKVRERELEEACKALGITDLRYMGLIDKMVEFADEKYMIEQIAEVMRELQPDVVLTFHERYGGHPDHCAIGKFCTAAYKQVNKLPHISGKQSSLYFISIGERLKLNPEKFGYMPEQITEIDISGYLDQKLKAFRAHRSQSEIERWVWMPDQQAIQKFIKREYFMQADGHAGRKKNDLFSN</sequence>
<dbReference type="Pfam" id="PF02585">
    <property type="entry name" value="PIG-L"/>
    <property type="match status" value="1"/>
</dbReference>
<dbReference type="SUPFAM" id="SSF102588">
    <property type="entry name" value="LmbE-like"/>
    <property type="match status" value="1"/>
</dbReference>
<dbReference type="OrthoDB" id="9790023at2"/>
<organism evidence="1 2">
    <name type="scientific">Paenibacillus albiflavus</name>
    <dbReference type="NCBI Taxonomy" id="2545760"/>
    <lineage>
        <taxon>Bacteria</taxon>
        <taxon>Bacillati</taxon>
        <taxon>Bacillota</taxon>
        <taxon>Bacilli</taxon>
        <taxon>Bacillales</taxon>
        <taxon>Paenibacillaceae</taxon>
        <taxon>Paenibacillus</taxon>
    </lineage>
</organism>
<dbReference type="PANTHER" id="PTHR12993:SF27">
    <property type="entry name" value="N-ACETYL-ALPHA-D-GLUCOSAMINYL L-MALATE DEACETYLASE 2-RELATED"/>
    <property type="match status" value="1"/>
</dbReference>
<dbReference type="InterPro" id="IPR024078">
    <property type="entry name" value="LmbE-like_dom_sf"/>
</dbReference>
<protein>
    <submittedName>
        <fullName evidence="1">LmbE family protein</fullName>
    </submittedName>
</protein>
<dbReference type="RefSeq" id="WP_132417957.1">
    <property type="nucleotide sequence ID" value="NZ_SKFG01000009.1"/>
</dbReference>
<dbReference type="InterPro" id="IPR003737">
    <property type="entry name" value="GlcNAc_PI_deacetylase-related"/>
</dbReference>
<proteinExistence type="predicted"/>
<dbReference type="AlphaFoldDB" id="A0A4R4EBU7"/>
<evidence type="ECO:0000313" key="2">
    <source>
        <dbReference type="Proteomes" id="UP000295418"/>
    </source>
</evidence>
<comment type="caution">
    <text evidence="1">The sequence shown here is derived from an EMBL/GenBank/DDBJ whole genome shotgun (WGS) entry which is preliminary data.</text>
</comment>
<dbReference type="PANTHER" id="PTHR12993">
    <property type="entry name" value="N-ACETYLGLUCOSAMINYL-PHOSPHATIDYLINOSITOL DE-N-ACETYLASE-RELATED"/>
    <property type="match status" value="1"/>
</dbReference>